<reference evidence="2" key="2">
    <citation type="submission" date="2023-04" db="EMBL/GenBank/DDBJ databases">
        <authorList>
            <person name="Bu L."/>
            <person name="Lu L."/>
            <person name="Laidemitt M.R."/>
            <person name="Zhang S.M."/>
            <person name="Mutuku M."/>
            <person name="Mkoji G."/>
            <person name="Steinauer M."/>
            <person name="Loker E.S."/>
        </authorList>
    </citation>
    <scope>NUCLEOTIDE SEQUENCE</scope>
    <source>
        <strain evidence="2">KasaAsao</strain>
        <tissue evidence="2">Whole Snail</tissue>
    </source>
</reference>
<keyword evidence="3" id="KW-1185">Reference proteome</keyword>
<evidence type="ECO:0000313" key="2">
    <source>
        <dbReference type="EMBL" id="KAK0051657.1"/>
    </source>
</evidence>
<sequence length="94" mass="10996">MTIHLVTIICLLSLLVEIKPVVSQYHPLLMRAQKSRLYASPIKLGTILRKNHTKPPLWYQQSLHLLPHVTIDYHVRKGRSYFPETEAQSNDFDF</sequence>
<evidence type="ECO:0000313" key="3">
    <source>
        <dbReference type="Proteomes" id="UP001233172"/>
    </source>
</evidence>
<keyword evidence="1" id="KW-0732">Signal</keyword>
<accession>A0AAD8BBK8</accession>
<dbReference type="EMBL" id="JASAOG010000101">
    <property type="protein sequence ID" value="KAK0051657.1"/>
    <property type="molecule type" value="Genomic_DNA"/>
</dbReference>
<evidence type="ECO:0000256" key="1">
    <source>
        <dbReference type="SAM" id="SignalP"/>
    </source>
</evidence>
<dbReference type="Proteomes" id="UP001233172">
    <property type="component" value="Unassembled WGS sequence"/>
</dbReference>
<protein>
    <recommendedName>
        <fullName evidence="4">Secreted protein</fullName>
    </recommendedName>
</protein>
<proteinExistence type="predicted"/>
<dbReference type="AlphaFoldDB" id="A0AAD8BBK8"/>
<comment type="caution">
    <text evidence="2">The sequence shown here is derived from an EMBL/GenBank/DDBJ whole genome shotgun (WGS) entry which is preliminary data.</text>
</comment>
<feature type="signal peptide" evidence="1">
    <location>
        <begin position="1"/>
        <end position="23"/>
    </location>
</feature>
<gene>
    <name evidence="2" type="ORF">Bpfe_018872</name>
</gene>
<organism evidence="2 3">
    <name type="scientific">Biomphalaria pfeifferi</name>
    <name type="common">Bloodfluke planorb</name>
    <name type="synonym">Freshwater snail</name>
    <dbReference type="NCBI Taxonomy" id="112525"/>
    <lineage>
        <taxon>Eukaryota</taxon>
        <taxon>Metazoa</taxon>
        <taxon>Spiralia</taxon>
        <taxon>Lophotrochozoa</taxon>
        <taxon>Mollusca</taxon>
        <taxon>Gastropoda</taxon>
        <taxon>Heterobranchia</taxon>
        <taxon>Euthyneura</taxon>
        <taxon>Panpulmonata</taxon>
        <taxon>Hygrophila</taxon>
        <taxon>Lymnaeoidea</taxon>
        <taxon>Planorbidae</taxon>
        <taxon>Biomphalaria</taxon>
    </lineage>
</organism>
<feature type="chain" id="PRO_5042211627" description="Secreted protein" evidence="1">
    <location>
        <begin position="24"/>
        <end position="94"/>
    </location>
</feature>
<name>A0AAD8BBK8_BIOPF</name>
<evidence type="ECO:0008006" key="4">
    <source>
        <dbReference type="Google" id="ProtNLM"/>
    </source>
</evidence>
<reference evidence="2" key="1">
    <citation type="journal article" date="2023" name="PLoS Negl. Trop. Dis.">
        <title>A genome sequence for Biomphalaria pfeifferi, the major vector snail for the human-infecting parasite Schistosoma mansoni.</title>
        <authorList>
            <person name="Bu L."/>
            <person name="Lu L."/>
            <person name="Laidemitt M.R."/>
            <person name="Zhang S.M."/>
            <person name="Mutuku M."/>
            <person name="Mkoji G."/>
            <person name="Steinauer M."/>
            <person name="Loker E.S."/>
        </authorList>
    </citation>
    <scope>NUCLEOTIDE SEQUENCE</scope>
    <source>
        <strain evidence="2">KasaAsao</strain>
    </source>
</reference>